<dbReference type="Pfam" id="PF13561">
    <property type="entry name" value="adh_short_C2"/>
    <property type="match status" value="1"/>
</dbReference>
<dbReference type="Gene3D" id="3.40.50.720">
    <property type="entry name" value="NAD(P)-binding Rossmann-like Domain"/>
    <property type="match status" value="1"/>
</dbReference>
<dbReference type="EC" id="1.1.1.100" evidence="3"/>
<sequence length="267" mass="27927">MIGTGAHAGKVYLITGSTGIGAATARLAAAGGAQVFVVSRTGENCRALAEEIGAAGGVCGYHAADLTIAAQAQEAVERCVSRFGRIDGLFNVAGISGRRFGDGPLHEVTEEGWDVTLDTNVKSMFFVCRAAISQMLAQPVAGNGLRGAVLNMASVLGFSPERTFFATHAYAASKGAILGMSRSMAAYYAPHKIRVNVIAPSLIRTPMSRRAQDDPAILERMKTKQPLVEDLIEADDVARAALFLLGDDARVITGDTLVVDAGWTVSG</sequence>
<dbReference type="PRINTS" id="PR00081">
    <property type="entry name" value="GDHRDH"/>
</dbReference>
<dbReference type="InterPro" id="IPR002347">
    <property type="entry name" value="SDR_fam"/>
</dbReference>
<accession>A0A6J4K6X0</accession>
<dbReference type="SUPFAM" id="SSF51735">
    <property type="entry name" value="NAD(P)-binding Rossmann-fold domains"/>
    <property type="match status" value="1"/>
</dbReference>
<dbReference type="FunFam" id="3.40.50.720:FF:000084">
    <property type="entry name" value="Short-chain dehydrogenase reductase"/>
    <property type="match status" value="1"/>
</dbReference>
<reference evidence="3" key="1">
    <citation type="submission" date="2020-02" db="EMBL/GenBank/DDBJ databases">
        <authorList>
            <person name="Meier V. D."/>
        </authorList>
    </citation>
    <scope>NUCLEOTIDE SEQUENCE</scope>
    <source>
        <strain evidence="3">AVDCRST_MAG63</strain>
    </source>
</reference>
<keyword evidence="2 3" id="KW-0560">Oxidoreductase</keyword>
<protein>
    <submittedName>
        <fullName evidence="3">3-oxoacyl-[acyl-carrier protein] reductase</fullName>
        <ecNumber evidence="3">1.1.1.100</ecNumber>
    </submittedName>
</protein>
<evidence type="ECO:0000313" key="3">
    <source>
        <dbReference type="EMBL" id="CAA9297765.1"/>
    </source>
</evidence>
<name>A0A6J4K6X0_9BACT</name>
<evidence type="ECO:0000256" key="1">
    <source>
        <dbReference type="ARBA" id="ARBA00006484"/>
    </source>
</evidence>
<dbReference type="InterPro" id="IPR036291">
    <property type="entry name" value="NAD(P)-bd_dom_sf"/>
</dbReference>
<dbReference type="CDD" id="cd05233">
    <property type="entry name" value="SDR_c"/>
    <property type="match status" value="1"/>
</dbReference>
<proteinExistence type="inferred from homology"/>
<evidence type="ECO:0000256" key="2">
    <source>
        <dbReference type="ARBA" id="ARBA00023002"/>
    </source>
</evidence>
<dbReference type="PRINTS" id="PR00080">
    <property type="entry name" value="SDRFAMILY"/>
</dbReference>
<comment type="similarity">
    <text evidence="1">Belongs to the short-chain dehydrogenases/reductases (SDR) family.</text>
</comment>
<gene>
    <name evidence="3" type="ORF">AVDCRST_MAG63-4948</name>
</gene>
<dbReference type="AlphaFoldDB" id="A0A6J4K6X0"/>
<organism evidence="3">
    <name type="scientific">uncultured Armatimonadetes bacterium</name>
    <dbReference type="NCBI Taxonomy" id="157466"/>
    <lineage>
        <taxon>Bacteria</taxon>
        <taxon>Bacillati</taxon>
        <taxon>Armatimonadota</taxon>
        <taxon>environmental samples</taxon>
    </lineage>
</organism>
<dbReference type="PANTHER" id="PTHR42760">
    <property type="entry name" value="SHORT-CHAIN DEHYDROGENASES/REDUCTASES FAMILY MEMBER"/>
    <property type="match status" value="1"/>
</dbReference>
<dbReference type="EMBL" id="CADCTO010000688">
    <property type="protein sequence ID" value="CAA9297765.1"/>
    <property type="molecule type" value="Genomic_DNA"/>
</dbReference>
<dbReference type="GO" id="GO:0004316">
    <property type="term" value="F:3-oxoacyl-[acyl-carrier-protein] reductase (NADPH) activity"/>
    <property type="evidence" value="ECO:0007669"/>
    <property type="project" value="UniProtKB-EC"/>
</dbReference>